<dbReference type="AlphaFoldDB" id="A0A6N7S509"/>
<name>A0A6N7S509_9FIRM</name>
<dbReference type="InterPro" id="IPR036822">
    <property type="entry name" value="CutC-like_dom_sf"/>
</dbReference>
<comment type="similarity">
    <text evidence="1">Belongs to the CutC family.</text>
</comment>
<dbReference type="OrthoDB" id="9815677at2"/>
<protein>
    <recommendedName>
        <fullName evidence="2">Copper homeostasis protein cutC homolog</fullName>
    </recommendedName>
</protein>
<dbReference type="Pfam" id="PF03932">
    <property type="entry name" value="CutC"/>
    <property type="match status" value="1"/>
</dbReference>
<sequence>MRLEIVTTTLDETLLAAQAGADRVELVSGITEGALTPTWGSVKGVHDHAPIPAYCMIRPHAHGFVYSENDVAEMIADIQNQRGLADHFVLGCLTPEKTIDEAVLIQLVEACGDTPIVFHKAFDQTKDQKAALQTLARYPQIQRVLSNYQAVDLVQEIDRVQEMMNFAASLGIKTTFAGGINQESIQILKTIGAEDVHISSAARIDGLAKNQLDAERIQNFRRLCD</sequence>
<organism evidence="3 5">
    <name type="scientific">Holdemania massiliensis</name>
    <dbReference type="NCBI Taxonomy" id="1468449"/>
    <lineage>
        <taxon>Bacteria</taxon>
        <taxon>Bacillati</taxon>
        <taxon>Bacillota</taxon>
        <taxon>Erysipelotrichia</taxon>
        <taxon>Erysipelotrichales</taxon>
        <taxon>Erysipelotrichaceae</taxon>
        <taxon>Holdemania</taxon>
    </lineage>
</organism>
<dbReference type="Proteomes" id="UP000433575">
    <property type="component" value="Unassembled WGS sequence"/>
</dbReference>
<dbReference type="Proteomes" id="UP000480929">
    <property type="component" value="Unassembled WGS sequence"/>
</dbReference>
<evidence type="ECO:0000313" key="3">
    <source>
        <dbReference type="EMBL" id="MSA88934.1"/>
    </source>
</evidence>
<accession>A0A6N7S509</accession>
<evidence type="ECO:0000256" key="2">
    <source>
        <dbReference type="ARBA" id="ARBA00019014"/>
    </source>
</evidence>
<keyword evidence="6" id="KW-1185">Reference proteome</keyword>
<proteinExistence type="inferred from homology"/>
<comment type="caution">
    <text evidence="3">The sequence shown here is derived from an EMBL/GenBank/DDBJ whole genome shotgun (WGS) entry which is preliminary data.</text>
</comment>
<dbReference type="GeneID" id="42457518"/>
<reference evidence="5 6" key="1">
    <citation type="journal article" date="2019" name="Nat. Med.">
        <title>A library of human gut bacterial isolates paired with longitudinal multiomics data enables mechanistic microbiome research.</title>
        <authorList>
            <person name="Poyet M."/>
            <person name="Groussin M."/>
            <person name="Gibbons S.M."/>
            <person name="Avila-Pacheco J."/>
            <person name="Jiang X."/>
            <person name="Kearney S.M."/>
            <person name="Perrotta A.R."/>
            <person name="Berdy B."/>
            <person name="Zhao S."/>
            <person name="Lieberman T.D."/>
            <person name="Swanson P.K."/>
            <person name="Smith M."/>
            <person name="Roesemann S."/>
            <person name="Alexander J.E."/>
            <person name="Rich S.A."/>
            <person name="Livny J."/>
            <person name="Vlamakis H."/>
            <person name="Clish C."/>
            <person name="Bullock K."/>
            <person name="Deik A."/>
            <person name="Scott J."/>
            <person name="Pierce K.A."/>
            <person name="Xavier R.J."/>
            <person name="Alm E.J."/>
        </authorList>
    </citation>
    <scope>NUCLEOTIDE SEQUENCE [LARGE SCALE GENOMIC DNA]</scope>
    <source>
        <strain evidence="3 5">BIOML-A4</strain>
        <strain evidence="4 6">BIOML-A5</strain>
    </source>
</reference>
<dbReference type="SUPFAM" id="SSF110395">
    <property type="entry name" value="CutC-like"/>
    <property type="match status" value="1"/>
</dbReference>
<dbReference type="Gene3D" id="3.20.20.380">
    <property type="entry name" value="Copper homeostasis (CutC) domain"/>
    <property type="match status" value="1"/>
</dbReference>
<evidence type="ECO:0000313" key="4">
    <source>
        <dbReference type="EMBL" id="MSC32481.1"/>
    </source>
</evidence>
<dbReference type="EMBL" id="WKPJ01000006">
    <property type="protein sequence ID" value="MSA88934.1"/>
    <property type="molecule type" value="Genomic_DNA"/>
</dbReference>
<evidence type="ECO:0000313" key="5">
    <source>
        <dbReference type="Proteomes" id="UP000433575"/>
    </source>
</evidence>
<dbReference type="GO" id="GO:0005507">
    <property type="term" value="F:copper ion binding"/>
    <property type="evidence" value="ECO:0007669"/>
    <property type="project" value="TreeGrafter"/>
</dbReference>
<dbReference type="InterPro" id="IPR005627">
    <property type="entry name" value="CutC-like"/>
</dbReference>
<gene>
    <name evidence="4" type="ORF">GKD88_05035</name>
    <name evidence="3" type="ORF">GKE08_06305</name>
</gene>
<evidence type="ECO:0000256" key="1">
    <source>
        <dbReference type="ARBA" id="ARBA00007768"/>
    </source>
</evidence>
<dbReference type="PANTHER" id="PTHR12598:SF0">
    <property type="entry name" value="COPPER HOMEOSTASIS PROTEIN CUTC HOMOLOG"/>
    <property type="match status" value="1"/>
</dbReference>
<dbReference type="PANTHER" id="PTHR12598">
    <property type="entry name" value="COPPER HOMEOSTASIS PROTEIN CUTC"/>
    <property type="match status" value="1"/>
</dbReference>
<dbReference type="RefSeq" id="WP_020225713.1">
    <property type="nucleotide sequence ID" value="NZ_AP031450.1"/>
</dbReference>
<dbReference type="EMBL" id="WKPI01000005">
    <property type="protein sequence ID" value="MSC32481.1"/>
    <property type="molecule type" value="Genomic_DNA"/>
</dbReference>
<evidence type="ECO:0000313" key="6">
    <source>
        <dbReference type="Proteomes" id="UP000480929"/>
    </source>
</evidence>